<keyword evidence="4" id="KW-0966">Cell projection</keyword>
<evidence type="ECO:0000313" key="4">
    <source>
        <dbReference type="EMBL" id="KWF45113.1"/>
    </source>
</evidence>
<evidence type="ECO:0000313" key="5">
    <source>
        <dbReference type="Proteomes" id="UP000063236"/>
    </source>
</evidence>
<dbReference type="SUPFAM" id="SSF140566">
    <property type="entry name" value="FlgN-like"/>
    <property type="match status" value="1"/>
</dbReference>
<comment type="caution">
    <text evidence="4">The sequence shown here is derived from an EMBL/GenBank/DDBJ whole genome shotgun (WGS) entry which is preliminary data.</text>
</comment>
<keyword evidence="4" id="KW-0969">Cilium</keyword>
<comment type="function">
    <text evidence="1">Required for the efficient initiation of filament assembly.</text>
</comment>
<protein>
    <submittedName>
        <fullName evidence="4">Flagellar biosynthesis protein FliR</fullName>
    </submittedName>
</protein>
<dbReference type="InterPro" id="IPR036679">
    <property type="entry name" value="FlgN-like_sf"/>
</dbReference>
<dbReference type="Pfam" id="PF05130">
    <property type="entry name" value="FlgN"/>
    <property type="match status" value="1"/>
</dbReference>
<dbReference type="RefSeq" id="WP_059914239.1">
    <property type="nucleotide sequence ID" value="NZ_LOZQ01000024.1"/>
</dbReference>
<dbReference type="Gene3D" id="1.20.58.300">
    <property type="entry name" value="FlgN-like"/>
    <property type="match status" value="1"/>
</dbReference>
<sequence>MTRKEAFAQMFKGIAHDRARYVQLEGLLNRQFRAALRRDSAALTVTGNAIMALVDALNASHDTRKRCARVLTGAERPESMSDVCASLSGMAGQAMRDEWQKLEAQVFECQGLNRRNAGLIMSQFEIMQRVMHGESNTYVRT</sequence>
<dbReference type="Proteomes" id="UP000063236">
    <property type="component" value="Unassembled WGS sequence"/>
</dbReference>
<keyword evidence="4" id="KW-0282">Flagellum</keyword>
<organism evidence="4 5">
    <name type="scientific">Burkholderia diffusa</name>
    <dbReference type="NCBI Taxonomy" id="488732"/>
    <lineage>
        <taxon>Bacteria</taxon>
        <taxon>Pseudomonadati</taxon>
        <taxon>Pseudomonadota</taxon>
        <taxon>Betaproteobacteria</taxon>
        <taxon>Burkholderiales</taxon>
        <taxon>Burkholderiaceae</taxon>
        <taxon>Burkholderia</taxon>
        <taxon>Burkholderia cepacia complex</taxon>
    </lineage>
</organism>
<evidence type="ECO:0000256" key="1">
    <source>
        <dbReference type="ARBA" id="ARBA00002397"/>
    </source>
</evidence>
<dbReference type="InterPro" id="IPR007809">
    <property type="entry name" value="FlgN-like"/>
</dbReference>
<evidence type="ECO:0000256" key="2">
    <source>
        <dbReference type="ARBA" id="ARBA00007703"/>
    </source>
</evidence>
<keyword evidence="3" id="KW-1005">Bacterial flagellum biogenesis</keyword>
<evidence type="ECO:0000256" key="3">
    <source>
        <dbReference type="ARBA" id="ARBA00022795"/>
    </source>
</evidence>
<dbReference type="GO" id="GO:0044780">
    <property type="term" value="P:bacterial-type flagellum assembly"/>
    <property type="evidence" value="ECO:0007669"/>
    <property type="project" value="InterPro"/>
</dbReference>
<name>A0AAW3P7A7_9BURK</name>
<comment type="similarity">
    <text evidence="2">Belongs to the FlgN family.</text>
</comment>
<proteinExistence type="inferred from homology"/>
<dbReference type="EMBL" id="LPJV01000062">
    <property type="protein sequence ID" value="KWF45113.1"/>
    <property type="molecule type" value="Genomic_DNA"/>
</dbReference>
<reference evidence="4 5" key="1">
    <citation type="submission" date="2015-11" db="EMBL/GenBank/DDBJ databases">
        <title>Expanding the genomic diversity of Burkholderia species for the development of highly accurate diagnostics.</title>
        <authorList>
            <person name="Sahl J."/>
            <person name="Keim P."/>
            <person name="Wagner D."/>
        </authorList>
    </citation>
    <scope>NUCLEOTIDE SEQUENCE [LARGE SCALE GENOMIC DNA]</scope>
    <source>
        <strain evidence="4 5">MSMB378WGS</strain>
    </source>
</reference>
<dbReference type="AlphaFoldDB" id="A0AAW3P7A7"/>
<gene>
    <name evidence="4" type="ORF">WL88_28965</name>
</gene>
<accession>A0AAW3P7A7</accession>